<reference evidence="3" key="1">
    <citation type="submission" date="2019-10" db="EMBL/GenBank/DDBJ databases">
        <title>Streptomyces sp. nov., a novel actinobacterium isolated from alkaline environment.</title>
        <authorList>
            <person name="Golinska P."/>
        </authorList>
    </citation>
    <scope>NUCLEOTIDE SEQUENCE [LARGE SCALE GENOMIC DNA]</scope>
    <source>
        <strain evidence="3">DSM 42118</strain>
    </source>
</reference>
<dbReference type="InterPro" id="IPR016181">
    <property type="entry name" value="Acyl_CoA_acyltransferase"/>
</dbReference>
<evidence type="ECO:0000313" key="2">
    <source>
        <dbReference type="EMBL" id="MBB0242544.1"/>
    </source>
</evidence>
<dbReference type="InterPro" id="IPR000182">
    <property type="entry name" value="GNAT_dom"/>
</dbReference>
<dbReference type="Pfam" id="PF13302">
    <property type="entry name" value="Acetyltransf_3"/>
    <property type="match status" value="1"/>
</dbReference>
<protein>
    <submittedName>
        <fullName evidence="2">GNAT family N-acetyltransferase</fullName>
    </submittedName>
</protein>
<dbReference type="EMBL" id="VKHT01000001">
    <property type="protein sequence ID" value="MBB0242544.1"/>
    <property type="molecule type" value="Genomic_DNA"/>
</dbReference>
<name>A0A7W3XZH2_9ACTN</name>
<dbReference type="PANTHER" id="PTHR43610:SF1">
    <property type="entry name" value="N-ACETYLTRANSFERASE DOMAIN-CONTAINING PROTEIN"/>
    <property type="match status" value="1"/>
</dbReference>
<sequence>MSSLTHHAWSRHASALLGNEHVELHPISEEDRGPLRKIAFDDRIWTYFVSRVEGDADFDQFFDSMLADQAVGKRAVYVIVDKSTGQVAGSSSYGNLSEADGRLEIGWSWLGVDFQGRGINRWAKYLLLQHAFDVLGTERVEFKTDVLNVRARAALRKIGAYEEGVMRSFNPMPDGRRRDAIYYSVLRAEWPSVEDRLRRVGRAVNPCA</sequence>
<gene>
    <name evidence="2" type="ORF">FNQ90_00095</name>
</gene>
<dbReference type="PANTHER" id="PTHR43610">
    <property type="entry name" value="BLL6696 PROTEIN"/>
    <property type="match status" value="1"/>
</dbReference>
<evidence type="ECO:0000259" key="1">
    <source>
        <dbReference type="PROSITE" id="PS51186"/>
    </source>
</evidence>
<evidence type="ECO:0000313" key="3">
    <source>
        <dbReference type="Proteomes" id="UP000538929"/>
    </source>
</evidence>
<feature type="domain" description="N-acetyltransferase" evidence="1">
    <location>
        <begin position="22"/>
        <end position="188"/>
    </location>
</feature>
<accession>A0A7W3XZH2</accession>
<dbReference type="RefSeq" id="WP_182604353.1">
    <property type="nucleotide sequence ID" value="NZ_VKHT01000001.1"/>
</dbReference>
<organism evidence="2 3">
    <name type="scientific">Streptomyces alkaliphilus</name>
    <dbReference type="NCBI Taxonomy" id="1472722"/>
    <lineage>
        <taxon>Bacteria</taxon>
        <taxon>Bacillati</taxon>
        <taxon>Actinomycetota</taxon>
        <taxon>Actinomycetes</taxon>
        <taxon>Kitasatosporales</taxon>
        <taxon>Streptomycetaceae</taxon>
        <taxon>Streptomyces</taxon>
    </lineage>
</organism>
<keyword evidence="3" id="KW-1185">Reference proteome</keyword>
<comment type="caution">
    <text evidence="2">The sequence shown here is derived from an EMBL/GenBank/DDBJ whole genome shotgun (WGS) entry which is preliminary data.</text>
</comment>
<dbReference type="SUPFAM" id="SSF55729">
    <property type="entry name" value="Acyl-CoA N-acyltransferases (Nat)"/>
    <property type="match status" value="1"/>
</dbReference>
<dbReference type="Proteomes" id="UP000538929">
    <property type="component" value="Unassembled WGS sequence"/>
</dbReference>
<keyword evidence="2" id="KW-0808">Transferase</keyword>
<dbReference type="AlphaFoldDB" id="A0A7W3XZH2"/>
<dbReference type="Gene3D" id="3.40.630.30">
    <property type="match status" value="1"/>
</dbReference>
<dbReference type="PROSITE" id="PS51186">
    <property type="entry name" value="GNAT"/>
    <property type="match status" value="1"/>
</dbReference>
<proteinExistence type="predicted"/>
<dbReference type="GO" id="GO:0016747">
    <property type="term" value="F:acyltransferase activity, transferring groups other than amino-acyl groups"/>
    <property type="evidence" value="ECO:0007669"/>
    <property type="project" value="InterPro"/>
</dbReference>